<proteinExistence type="predicted"/>
<dbReference type="InterPro" id="IPR018392">
    <property type="entry name" value="LysM"/>
</dbReference>
<dbReference type="Gene3D" id="3.10.350.10">
    <property type="entry name" value="LysM domain"/>
    <property type="match status" value="1"/>
</dbReference>
<dbReference type="Proteomes" id="UP000192575">
    <property type="component" value="Unassembled WGS sequence"/>
</dbReference>
<dbReference type="Pfam" id="PF01476">
    <property type="entry name" value="LysM"/>
    <property type="match status" value="1"/>
</dbReference>
<dbReference type="SMART" id="SM00257">
    <property type="entry name" value="LysM"/>
    <property type="match status" value="1"/>
</dbReference>
<dbReference type="PROSITE" id="PS51782">
    <property type="entry name" value="LYSM"/>
    <property type="match status" value="1"/>
</dbReference>
<protein>
    <submittedName>
        <fullName evidence="3">Peptidoglycan-binding protein LysM</fullName>
    </submittedName>
</protein>
<reference evidence="3 4" key="1">
    <citation type="submission" date="2017-03" db="EMBL/GenBank/DDBJ databases">
        <title>Phylogenomics and comparative genomics of Lactobacillus salivarius, a mammalian gut commensal.</title>
        <authorList>
            <person name="Harris H.M."/>
        </authorList>
    </citation>
    <scope>NUCLEOTIDE SEQUENCE [LARGE SCALE GENOMIC DNA]</scope>
    <source>
        <strain evidence="3 4">JCM 1047</strain>
    </source>
</reference>
<keyword evidence="1" id="KW-0732">Signal</keyword>
<gene>
    <name evidence="3" type="ORF">B6U56_05590</name>
</gene>
<dbReference type="AlphaFoldDB" id="A0A1V9RCR1"/>
<feature type="chain" id="PRO_5012958126" evidence="1">
    <location>
        <begin position="27"/>
        <end position="231"/>
    </location>
</feature>
<dbReference type="InterPro" id="IPR036779">
    <property type="entry name" value="LysM_dom_sf"/>
</dbReference>
<dbReference type="CDD" id="cd00118">
    <property type="entry name" value="LysM"/>
    <property type="match status" value="1"/>
</dbReference>
<evidence type="ECO:0000259" key="2">
    <source>
        <dbReference type="PROSITE" id="PS51782"/>
    </source>
</evidence>
<dbReference type="RefSeq" id="WP_081534689.1">
    <property type="nucleotide sequence ID" value="NZ_JAUDDY010000003.1"/>
</dbReference>
<name>A0A1V9RCR1_9LACO</name>
<evidence type="ECO:0000313" key="4">
    <source>
        <dbReference type="Proteomes" id="UP000192575"/>
    </source>
</evidence>
<feature type="domain" description="LysM" evidence="2">
    <location>
        <begin position="27"/>
        <end position="71"/>
    </location>
</feature>
<organism evidence="3 4">
    <name type="scientific">Ligilactobacillus salivarius</name>
    <dbReference type="NCBI Taxonomy" id="1624"/>
    <lineage>
        <taxon>Bacteria</taxon>
        <taxon>Bacillati</taxon>
        <taxon>Bacillota</taxon>
        <taxon>Bacilli</taxon>
        <taxon>Lactobacillales</taxon>
        <taxon>Lactobacillaceae</taxon>
        <taxon>Ligilactobacillus</taxon>
    </lineage>
</organism>
<dbReference type="EMBL" id="NBEF01000017">
    <property type="protein sequence ID" value="OQQ90751.1"/>
    <property type="molecule type" value="Genomic_DNA"/>
</dbReference>
<accession>A0A1V9RCR1</accession>
<feature type="signal peptide" evidence="1">
    <location>
        <begin position="1"/>
        <end position="26"/>
    </location>
</feature>
<evidence type="ECO:0000256" key="1">
    <source>
        <dbReference type="SAM" id="SignalP"/>
    </source>
</evidence>
<dbReference type="SUPFAM" id="SSF54106">
    <property type="entry name" value="LysM domain"/>
    <property type="match status" value="1"/>
</dbReference>
<comment type="caution">
    <text evidence="3">The sequence shown here is derived from an EMBL/GenBank/DDBJ whole genome shotgun (WGS) entry which is preliminary data.</text>
</comment>
<sequence length="231" mass="24922">MKFNKALLSVTAAAGLLAVGTIAANADQVTVQPGDTVSKIAQEHNTTVDSIQQLNNLANVNLIYAGQTLEVGENGQATASANTTTTSTTTNNYQSPAQTYNYNYQAATTPSYSYNNNNYQAATTPSYSYNNNNNYSYNANTNTQAANSGYNYQASGSSSEEAAKTWIANKESGGSYTATNGQYIGKYQLSASYLNGDYSAANQERVANQYVTSRYGSWVAAQQFWQSHGWY</sequence>
<evidence type="ECO:0000313" key="3">
    <source>
        <dbReference type="EMBL" id="OQQ90751.1"/>
    </source>
</evidence>